<reference evidence="1" key="2">
    <citation type="submission" date="2020-11" db="EMBL/GenBank/DDBJ databases">
        <authorList>
            <person name="McCartney M.A."/>
            <person name="Auch B."/>
            <person name="Kono T."/>
            <person name="Mallez S."/>
            <person name="Becker A."/>
            <person name="Gohl D.M."/>
            <person name="Silverstein K.A.T."/>
            <person name="Koren S."/>
            <person name="Bechman K.B."/>
            <person name="Herman A."/>
            <person name="Abrahante J.E."/>
            <person name="Garbe J."/>
        </authorList>
    </citation>
    <scope>NUCLEOTIDE SEQUENCE</scope>
    <source>
        <strain evidence="1">Duluth1</strain>
        <tissue evidence="1">Whole animal</tissue>
    </source>
</reference>
<organism evidence="1 2">
    <name type="scientific">Dreissena polymorpha</name>
    <name type="common">Zebra mussel</name>
    <name type="synonym">Mytilus polymorpha</name>
    <dbReference type="NCBI Taxonomy" id="45954"/>
    <lineage>
        <taxon>Eukaryota</taxon>
        <taxon>Metazoa</taxon>
        <taxon>Spiralia</taxon>
        <taxon>Lophotrochozoa</taxon>
        <taxon>Mollusca</taxon>
        <taxon>Bivalvia</taxon>
        <taxon>Autobranchia</taxon>
        <taxon>Heteroconchia</taxon>
        <taxon>Euheterodonta</taxon>
        <taxon>Imparidentia</taxon>
        <taxon>Neoheterodontei</taxon>
        <taxon>Myida</taxon>
        <taxon>Dreissenoidea</taxon>
        <taxon>Dreissenidae</taxon>
        <taxon>Dreissena</taxon>
    </lineage>
</organism>
<reference evidence="1" key="1">
    <citation type="journal article" date="2019" name="bioRxiv">
        <title>The Genome of the Zebra Mussel, Dreissena polymorpha: A Resource for Invasive Species Research.</title>
        <authorList>
            <person name="McCartney M.A."/>
            <person name="Auch B."/>
            <person name="Kono T."/>
            <person name="Mallez S."/>
            <person name="Zhang Y."/>
            <person name="Obille A."/>
            <person name="Becker A."/>
            <person name="Abrahante J.E."/>
            <person name="Garbe J."/>
            <person name="Badalamenti J.P."/>
            <person name="Herman A."/>
            <person name="Mangelson H."/>
            <person name="Liachko I."/>
            <person name="Sullivan S."/>
            <person name="Sone E.D."/>
            <person name="Koren S."/>
            <person name="Silverstein K.A.T."/>
            <person name="Beckman K.B."/>
            <person name="Gohl D.M."/>
        </authorList>
    </citation>
    <scope>NUCLEOTIDE SEQUENCE</scope>
    <source>
        <strain evidence="1">Duluth1</strain>
        <tissue evidence="1">Whole animal</tissue>
    </source>
</reference>
<dbReference type="AlphaFoldDB" id="A0A9D4H935"/>
<accession>A0A9D4H935</accession>
<sequence length="55" mass="5978">MQEVVEEANRFVLACYGKPETEEMSFTRQTLLAAMVGKSGKAMPSLTSLPPTTEA</sequence>
<comment type="caution">
    <text evidence="1">The sequence shown here is derived from an EMBL/GenBank/DDBJ whole genome shotgun (WGS) entry which is preliminary data.</text>
</comment>
<dbReference type="EMBL" id="JAIWYP010000004">
    <property type="protein sequence ID" value="KAH3831924.1"/>
    <property type="molecule type" value="Genomic_DNA"/>
</dbReference>
<name>A0A9D4H935_DREPO</name>
<dbReference type="Proteomes" id="UP000828390">
    <property type="component" value="Unassembled WGS sequence"/>
</dbReference>
<evidence type="ECO:0000313" key="1">
    <source>
        <dbReference type="EMBL" id="KAH3831924.1"/>
    </source>
</evidence>
<proteinExistence type="predicted"/>
<keyword evidence="2" id="KW-1185">Reference proteome</keyword>
<gene>
    <name evidence="1" type="ORF">DPMN_105196</name>
</gene>
<evidence type="ECO:0000313" key="2">
    <source>
        <dbReference type="Proteomes" id="UP000828390"/>
    </source>
</evidence>
<protein>
    <submittedName>
        <fullName evidence="1">Uncharacterized protein</fullName>
    </submittedName>
</protein>